<reference evidence="2 3" key="1">
    <citation type="journal article" date="2020" name="ISME J.">
        <title>Uncovering the hidden diversity of litter-decomposition mechanisms in mushroom-forming fungi.</title>
        <authorList>
            <person name="Floudas D."/>
            <person name="Bentzer J."/>
            <person name="Ahren D."/>
            <person name="Johansson T."/>
            <person name="Persson P."/>
            <person name="Tunlid A."/>
        </authorList>
    </citation>
    <scope>NUCLEOTIDE SEQUENCE [LARGE SCALE GENOMIC DNA]</scope>
    <source>
        <strain evidence="2 3">CBS 146.42</strain>
    </source>
</reference>
<comment type="caution">
    <text evidence="2">The sequence shown here is derived from an EMBL/GenBank/DDBJ whole genome shotgun (WGS) entry which is preliminary data.</text>
</comment>
<dbReference type="OrthoDB" id="2596754at2759"/>
<dbReference type="AlphaFoldDB" id="A0A8H5GFW5"/>
<evidence type="ECO:0000313" key="3">
    <source>
        <dbReference type="Proteomes" id="UP000559027"/>
    </source>
</evidence>
<dbReference type="Proteomes" id="UP000559027">
    <property type="component" value="Unassembled WGS sequence"/>
</dbReference>
<feature type="compositionally biased region" description="Low complexity" evidence="1">
    <location>
        <begin position="197"/>
        <end position="212"/>
    </location>
</feature>
<protein>
    <submittedName>
        <fullName evidence="2">Uncharacterized protein</fullName>
    </submittedName>
</protein>
<feature type="region of interest" description="Disordered" evidence="1">
    <location>
        <begin position="88"/>
        <end position="174"/>
    </location>
</feature>
<organism evidence="2 3">
    <name type="scientific">Leucocoprinus leucothites</name>
    <dbReference type="NCBI Taxonomy" id="201217"/>
    <lineage>
        <taxon>Eukaryota</taxon>
        <taxon>Fungi</taxon>
        <taxon>Dikarya</taxon>
        <taxon>Basidiomycota</taxon>
        <taxon>Agaricomycotina</taxon>
        <taxon>Agaricomycetes</taxon>
        <taxon>Agaricomycetidae</taxon>
        <taxon>Agaricales</taxon>
        <taxon>Agaricineae</taxon>
        <taxon>Agaricaceae</taxon>
        <taxon>Leucocoprinus</taxon>
    </lineage>
</organism>
<gene>
    <name evidence="2" type="ORF">D9756_000107</name>
</gene>
<feature type="region of interest" description="Disordered" evidence="1">
    <location>
        <begin position="197"/>
        <end position="238"/>
    </location>
</feature>
<feature type="compositionally biased region" description="Basic residues" evidence="1">
    <location>
        <begin position="120"/>
        <end position="130"/>
    </location>
</feature>
<feature type="compositionally biased region" description="Polar residues" evidence="1">
    <location>
        <begin position="88"/>
        <end position="99"/>
    </location>
</feature>
<feature type="compositionally biased region" description="Pro residues" evidence="1">
    <location>
        <begin position="40"/>
        <end position="49"/>
    </location>
</feature>
<proteinExistence type="predicted"/>
<keyword evidence="3" id="KW-1185">Reference proteome</keyword>
<sequence length="238" mass="25761">MLDRGRAWTYTACSVVDKGKAKAQDYPAVYSAESTSLAPPYLPKAPTPSPSSTITFLPPFNDVSPPQTPTTTTLLFSTDVEDHTLQTNITSPLATSSPLYQLPSPSKRSPTPSPYTSPNPRRKAHTKLRPTHLSPTSSTTRSNSHSHSCSSSFFSPSGRDIPPDDSSFSRQTPPIRKTGYISLVDHDAELSSFLAHSLSLSSSSSTPSTPTSPERKGKPNQNINLKPYPHLLNQESLP</sequence>
<evidence type="ECO:0000313" key="2">
    <source>
        <dbReference type="EMBL" id="KAF5364197.1"/>
    </source>
</evidence>
<evidence type="ECO:0000256" key="1">
    <source>
        <dbReference type="SAM" id="MobiDB-lite"/>
    </source>
</evidence>
<accession>A0A8H5GFW5</accession>
<feature type="compositionally biased region" description="Low complexity" evidence="1">
    <location>
        <begin position="134"/>
        <end position="157"/>
    </location>
</feature>
<dbReference type="EMBL" id="JAACJO010000001">
    <property type="protein sequence ID" value="KAF5364197.1"/>
    <property type="molecule type" value="Genomic_DNA"/>
</dbReference>
<name>A0A8H5GFW5_9AGAR</name>
<feature type="region of interest" description="Disordered" evidence="1">
    <location>
        <begin position="34"/>
        <end position="73"/>
    </location>
</feature>